<keyword evidence="1" id="KW-0472">Membrane</keyword>
<keyword evidence="3" id="KW-1185">Reference proteome</keyword>
<evidence type="ECO:0000313" key="2">
    <source>
        <dbReference type="EMBL" id="CAZ97416.1"/>
    </source>
</evidence>
<gene>
    <name evidence="2" type="ordered locus">zobellia_3278</name>
</gene>
<evidence type="ECO:0000256" key="1">
    <source>
        <dbReference type="SAM" id="Phobius"/>
    </source>
</evidence>
<keyword evidence="1" id="KW-0812">Transmembrane</keyword>
<reference evidence="2 3" key="2">
    <citation type="journal article" date="2012" name="Environ. Microbiol.">
        <title>Characterization of the first alginolytic operons in a marine bacterium: from their emergence in marine Flavobacteriia to their independent transfers to marine Proteobacteria and human gut Bacteroides.</title>
        <authorList>
            <person name="Thomas F."/>
            <person name="Barbeyron T."/>
            <person name="Tonon T."/>
            <person name="Genicot S."/>
            <person name="Czjzek M."/>
            <person name="Michel G."/>
        </authorList>
    </citation>
    <scope>NUCLEOTIDE SEQUENCE [LARGE SCALE GENOMIC DNA]</scope>
    <source>
        <strain evidence="3">DSM 12802 / CCUG 47099 / CIP 106680 / NCIMB 13871 / Dsij</strain>
    </source>
</reference>
<organism evidence="2 3">
    <name type="scientific">Zobellia galactanivorans (strain DSM 12802 / CCUG 47099 / CIP 106680 / NCIMB 13871 / Dsij)</name>
    <dbReference type="NCBI Taxonomy" id="63186"/>
    <lineage>
        <taxon>Bacteria</taxon>
        <taxon>Pseudomonadati</taxon>
        <taxon>Bacteroidota</taxon>
        <taxon>Flavobacteriia</taxon>
        <taxon>Flavobacteriales</taxon>
        <taxon>Flavobacteriaceae</taxon>
        <taxon>Zobellia</taxon>
    </lineage>
</organism>
<dbReference type="KEGG" id="zga:ZOBELLIA_3278"/>
<sequence length="66" mass="8006">MRNIPSFILPIRYNMRRLRFNLSLLFHLSDKTAIFYIRCTCCATMNSINAYLLGSFFFFFFFVMRN</sequence>
<feature type="transmembrane region" description="Helical" evidence="1">
    <location>
        <begin position="20"/>
        <end position="37"/>
    </location>
</feature>
<dbReference type="EMBL" id="FP476056">
    <property type="protein sequence ID" value="CAZ97416.1"/>
    <property type="molecule type" value="Genomic_DNA"/>
</dbReference>
<dbReference type="Proteomes" id="UP000008898">
    <property type="component" value="Chromosome"/>
</dbReference>
<evidence type="ECO:0000313" key="3">
    <source>
        <dbReference type="Proteomes" id="UP000008898"/>
    </source>
</evidence>
<dbReference type="HOGENOM" id="CLU_2830434_0_0_10"/>
<dbReference type="AlphaFoldDB" id="G0L0I1"/>
<keyword evidence="1" id="KW-1133">Transmembrane helix</keyword>
<feature type="transmembrane region" description="Helical" evidence="1">
    <location>
        <begin position="43"/>
        <end position="63"/>
    </location>
</feature>
<name>G0L0I1_ZOBGA</name>
<accession>G0L0I1</accession>
<reference evidence="3" key="1">
    <citation type="submission" date="2009-07" db="EMBL/GenBank/DDBJ databases">
        <title>Complete genome sequence of Zobellia galactanivorans Dsij.</title>
        <authorList>
            <consortium name="Genoscope - CEA"/>
        </authorList>
    </citation>
    <scope>NUCLEOTIDE SEQUENCE [LARGE SCALE GENOMIC DNA]</scope>
    <source>
        <strain evidence="3">DSM 12802 / CCUG 47099 / CIP 106680 / NCIMB 13871 / Dsij</strain>
    </source>
</reference>
<proteinExistence type="predicted"/>
<protein>
    <submittedName>
        <fullName evidence="2">Putative membrane protein</fullName>
    </submittedName>
</protein>